<keyword evidence="3" id="KW-1185">Reference proteome</keyword>
<dbReference type="Gene3D" id="1.10.357.10">
    <property type="entry name" value="Tetracycline Repressor, domain 2"/>
    <property type="match status" value="1"/>
</dbReference>
<sequence>MCVQNNQSFLKSKILDHAKVKVLESGWLDDIPETCSVQAGLDKSIGRILFPAGTVDIIGFFLYSLDYQMLESYKLYDSSNLRTHEKIKLCLSIIFKLMLENKILFRATFKKLLSTSCYLTGIRYLWRTVDLIWSEAGVDTSTDFNFYTKRSLLAGIYTSIALKLLYSRNEQDVDALIDRGIELSSVIKNFKAKFFFS</sequence>
<protein>
    <submittedName>
        <fullName evidence="2">COQ9 superfamily protein</fullName>
    </submittedName>
</protein>
<organism evidence="2 3">
    <name type="scientific">Candidatus Cyrtobacter comes</name>
    <dbReference type="NCBI Taxonomy" id="675776"/>
    <lineage>
        <taxon>Bacteria</taxon>
        <taxon>Pseudomonadati</taxon>
        <taxon>Pseudomonadota</taxon>
        <taxon>Alphaproteobacteria</taxon>
        <taxon>Rickettsiales</taxon>
        <taxon>Candidatus Midichloriaceae</taxon>
        <taxon>Candidatus Cyrtobacter</taxon>
    </lineage>
</organism>
<dbReference type="RefSeq" id="WP_322497591.1">
    <property type="nucleotide sequence ID" value="NZ_JARGYT010000020.1"/>
</dbReference>
<comment type="caution">
    <text evidence="2">The sequence shown here is derived from an EMBL/GenBank/DDBJ whole genome shotgun (WGS) entry which is preliminary data.</text>
</comment>
<proteinExistence type="predicted"/>
<accession>A0ABU5L7J3</accession>
<reference evidence="2 3" key="1">
    <citation type="submission" date="2023-02" db="EMBL/GenBank/DDBJ databases">
        <title>Host association and intracellularity evolved multiple times independently in the Rickettsiales.</title>
        <authorList>
            <person name="Castelli M."/>
            <person name="Nardi T."/>
            <person name="Gammuto L."/>
            <person name="Bellinzona G."/>
            <person name="Sabaneyeva E."/>
            <person name="Potekhin A."/>
            <person name="Serra V."/>
            <person name="Petroni G."/>
            <person name="Sassera D."/>
        </authorList>
    </citation>
    <scope>NUCLEOTIDE SEQUENCE [LARGE SCALE GENOMIC DNA]</scope>
    <source>
        <strain evidence="2 3">BOD18</strain>
    </source>
</reference>
<evidence type="ECO:0000259" key="1">
    <source>
        <dbReference type="Pfam" id="PF08511"/>
    </source>
</evidence>
<evidence type="ECO:0000313" key="2">
    <source>
        <dbReference type="EMBL" id="MDZ5762106.1"/>
    </source>
</evidence>
<dbReference type="Pfam" id="PF08511">
    <property type="entry name" value="COQ9"/>
    <property type="match status" value="1"/>
</dbReference>
<dbReference type="InterPro" id="IPR013718">
    <property type="entry name" value="COQ9_C"/>
</dbReference>
<gene>
    <name evidence="2" type="ORF">Cyrtocomes_00474</name>
</gene>
<feature type="domain" description="COQ9 C-terminal" evidence="1">
    <location>
        <begin position="120"/>
        <end position="179"/>
    </location>
</feature>
<name>A0ABU5L7J3_9RICK</name>
<evidence type="ECO:0000313" key="3">
    <source>
        <dbReference type="Proteomes" id="UP001293791"/>
    </source>
</evidence>
<dbReference type="EMBL" id="JARGYT010000020">
    <property type="protein sequence ID" value="MDZ5762106.1"/>
    <property type="molecule type" value="Genomic_DNA"/>
</dbReference>
<dbReference type="InterPro" id="IPR012762">
    <property type="entry name" value="Ubiq_biosynth_COQ9"/>
</dbReference>
<dbReference type="Proteomes" id="UP001293791">
    <property type="component" value="Unassembled WGS sequence"/>
</dbReference>
<dbReference type="NCBIfam" id="TIGR02396">
    <property type="entry name" value="diverge_rpsU"/>
    <property type="match status" value="1"/>
</dbReference>